<keyword evidence="3" id="KW-1185">Reference proteome</keyword>
<reference evidence="3" key="2">
    <citation type="journal article" date="2017" name="Genome Biol.">
        <title>Comparative genomics reveals high biological diversity and specific adaptations in the industrially and medically important fungal genus Aspergillus.</title>
        <authorList>
            <person name="de Vries R.P."/>
            <person name="Riley R."/>
            <person name="Wiebenga A."/>
            <person name="Aguilar-Osorio G."/>
            <person name="Amillis S."/>
            <person name="Uchima C.A."/>
            <person name="Anderluh G."/>
            <person name="Asadollahi M."/>
            <person name="Askin M."/>
            <person name="Barry K."/>
            <person name="Battaglia E."/>
            <person name="Bayram O."/>
            <person name="Benocci T."/>
            <person name="Braus-Stromeyer S.A."/>
            <person name="Caldana C."/>
            <person name="Canovas D."/>
            <person name="Cerqueira G.C."/>
            <person name="Chen F."/>
            <person name="Chen W."/>
            <person name="Choi C."/>
            <person name="Clum A."/>
            <person name="Dos Santos R.A."/>
            <person name="Damasio A.R."/>
            <person name="Diallinas G."/>
            <person name="Emri T."/>
            <person name="Fekete E."/>
            <person name="Flipphi M."/>
            <person name="Freyberg S."/>
            <person name="Gallo A."/>
            <person name="Gournas C."/>
            <person name="Habgood R."/>
            <person name="Hainaut M."/>
            <person name="Harispe M.L."/>
            <person name="Henrissat B."/>
            <person name="Hilden K.S."/>
            <person name="Hope R."/>
            <person name="Hossain A."/>
            <person name="Karabika E."/>
            <person name="Karaffa L."/>
            <person name="Karanyi Z."/>
            <person name="Krasevec N."/>
            <person name="Kuo A."/>
            <person name="Kusch H."/>
            <person name="LaButti K."/>
            <person name="Lagendijk E.L."/>
            <person name="Lapidus A."/>
            <person name="Levasseur A."/>
            <person name="Lindquist E."/>
            <person name="Lipzen A."/>
            <person name="Logrieco A.F."/>
            <person name="MacCabe A."/>
            <person name="Maekelae M.R."/>
            <person name="Malavazi I."/>
            <person name="Melin P."/>
            <person name="Meyer V."/>
            <person name="Mielnichuk N."/>
            <person name="Miskei M."/>
            <person name="Molnar A.P."/>
            <person name="Mule G."/>
            <person name="Ngan C.Y."/>
            <person name="Orejas M."/>
            <person name="Orosz E."/>
            <person name="Ouedraogo J.P."/>
            <person name="Overkamp K.M."/>
            <person name="Park H.-S."/>
            <person name="Perrone G."/>
            <person name="Piumi F."/>
            <person name="Punt P.J."/>
            <person name="Ram A.F."/>
            <person name="Ramon A."/>
            <person name="Rauscher S."/>
            <person name="Record E."/>
            <person name="Riano-Pachon D.M."/>
            <person name="Robert V."/>
            <person name="Roehrig J."/>
            <person name="Ruller R."/>
            <person name="Salamov A."/>
            <person name="Salih N.S."/>
            <person name="Samson R.A."/>
            <person name="Sandor E."/>
            <person name="Sanguinetti M."/>
            <person name="Schuetze T."/>
            <person name="Sepcic K."/>
            <person name="Shelest E."/>
            <person name="Sherlock G."/>
            <person name="Sophianopoulou V."/>
            <person name="Squina F.M."/>
            <person name="Sun H."/>
            <person name="Susca A."/>
            <person name="Todd R.B."/>
            <person name="Tsang A."/>
            <person name="Unkles S.E."/>
            <person name="van de Wiele N."/>
            <person name="van Rossen-Uffink D."/>
            <person name="Oliveira J.V."/>
            <person name="Vesth T.C."/>
            <person name="Visser J."/>
            <person name="Yu J.-H."/>
            <person name="Zhou M."/>
            <person name="Andersen M.R."/>
            <person name="Archer D.B."/>
            <person name="Baker S.E."/>
            <person name="Benoit I."/>
            <person name="Brakhage A.A."/>
            <person name="Braus G.H."/>
            <person name="Fischer R."/>
            <person name="Frisvad J.C."/>
            <person name="Goldman G.H."/>
            <person name="Houbraken J."/>
            <person name="Oakley B."/>
            <person name="Pocsi I."/>
            <person name="Scazzocchio C."/>
            <person name="Seiboth B."/>
            <person name="vanKuyk P.A."/>
            <person name="Wortman J."/>
            <person name="Dyer P.S."/>
            <person name="Grigoriev I.V."/>
        </authorList>
    </citation>
    <scope>NUCLEOTIDE SEQUENCE [LARGE SCALE GENOMIC DNA]</scope>
    <source>
        <strain evidence="3">CBS 593.65</strain>
    </source>
</reference>
<dbReference type="VEuPathDB" id="FungiDB:ASPSYDRAFT_559556"/>
<reference evidence="1" key="1">
    <citation type="submission" date="2015-09" db="EMBL/GenBank/DDBJ databases">
        <title>Genomic diversity in the industrially and medically important fungal genus Aspergillus.</title>
        <authorList>
            <consortium name="DOE Joint Genome Institute"/>
            <person name="Riley R."/>
            <person name="Labutti K."/>
            <person name="Clum A."/>
            <person name="Sun H."/>
            <person name="Wiebenga A."/>
            <person name="De Vries R.P."/>
            <person name="Grigoriev I.V."/>
        </authorList>
    </citation>
    <scope>NUCLEOTIDE SEQUENCE [LARGE SCALE GENOMIC DNA]</scope>
    <source>
        <strain evidence="1">CBS 593.65</strain>
    </source>
</reference>
<dbReference type="EMBL" id="KV878589">
    <property type="protein sequence ID" value="OJJ56763.1"/>
    <property type="molecule type" value="Genomic_DNA"/>
</dbReference>
<dbReference type="AlphaFoldDB" id="A0A1L9T1J3"/>
<name>A0A1L9T1J3_9EURO</name>
<dbReference type="EMBL" id="KV878598">
    <property type="protein sequence ID" value="OJJ53279.1"/>
    <property type="molecule type" value="Genomic_DNA"/>
</dbReference>
<protein>
    <submittedName>
        <fullName evidence="1">Uncharacterized protein</fullName>
    </submittedName>
</protein>
<sequence length="69" mass="7634">MIYFWPSFMQSPSDPSGKWVSSFGVPSQLGTLSTTSFIFNLHRTFSDSRCIASLAASSGRVQGSFYEQN</sequence>
<evidence type="ECO:0000313" key="2">
    <source>
        <dbReference type="EMBL" id="OJJ56763.1"/>
    </source>
</evidence>
<dbReference type="RefSeq" id="XP_040700569.1">
    <property type="nucleotide sequence ID" value="XM_040839895.1"/>
</dbReference>
<proteinExistence type="predicted"/>
<gene>
    <name evidence="2" type="ORF">ASPSYDRAFT_1089675</name>
    <name evidence="1" type="ORF">ASPSYDRAFT_559556</name>
</gene>
<organism evidence="1 3">
    <name type="scientific">Aspergillus sydowii CBS 593.65</name>
    <dbReference type="NCBI Taxonomy" id="1036612"/>
    <lineage>
        <taxon>Eukaryota</taxon>
        <taxon>Fungi</taxon>
        <taxon>Dikarya</taxon>
        <taxon>Ascomycota</taxon>
        <taxon>Pezizomycotina</taxon>
        <taxon>Eurotiomycetes</taxon>
        <taxon>Eurotiomycetidae</taxon>
        <taxon>Eurotiales</taxon>
        <taxon>Aspergillaceae</taxon>
        <taxon>Aspergillus</taxon>
        <taxon>Aspergillus subgen. Nidulantes</taxon>
    </lineage>
</organism>
<dbReference type="GeneID" id="63755968"/>
<accession>A0A1L9T1J3</accession>
<dbReference type="Proteomes" id="UP000184356">
    <property type="component" value="Unassembled WGS sequence"/>
</dbReference>
<dbReference type="VEuPathDB" id="FungiDB:ASPSYDRAFT_1089675"/>
<evidence type="ECO:0000313" key="1">
    <source>
        <dbReference type="EMBL" id="OJJ53279.1"/>
    </source>
</evidence>
<evidence type="ECO:0000313" key="3">
    <source>
        <dbReference type="Proteomes" id="UP000184356"/>
    </source>
</evidence>